<keyword evidence="4" id="KW-1185">Reference proteome</keyword>
<dbReference type="PIRSF" id="PIRSF005962">
    <property type="entry name" value="Pept_M20D_amidohydro"/>
    <property type="match status" value="1"/>
</dbReference>
<dbReference type="InterPro" id="IPR011650">
    <property type="entry name" value="Peptidase_M20_dimer"/>
</dbReference>
<dbReference type="CDD" id="cd03886">
    <property type="entry name" value="M20_Acy1"/>
    <property type="match status" value="1"/>
</dbReference>
<dbReference type="Pfam" id="PF07687">
    <property type="entry name" value="M20_dimer"/>
    <property type="match status" value="1"/>
</dbReference>
<evidence type="ECO:0000259" key="2">
    <source>
        <dbReference type="Pfam" id="PF07687"/>
    </source>
</evidence>
<dbReference type="InterPro" id="IPR002933">
    <property type="entry name" value="Peptidase_M20"/>
</dbReference>
<dbReference type="InterPro" id="IPR017439">
    <property type="entry name" value="Amidohydrolase"/>
</dbReference>
<organism evidence="3 4">
    <name type="scientific">Novosphingobium panipatense</name>
    <dbReference type="NCBI Taxonomy" id="428991"/>
    <lineage>
        <taxon>Bacteria</taxon>
        <taxon>Pseudomonadati</taxon>
        <taxon>Pseudomonadota</taxon>
        <taxon>Alphaproteobacteria</taxon>
        <taxon>Sphingomonadales</taxon>
        <taxon>Sphingomonadaceae</taxon>
        <taxon>Novosphingobium</taxon>
    </lineage>
</organism>
<evidence type="ECO:0000313" key="4">
    <source>
        <dbReference type="Proteomes" id="UP001157910"/>
    </source>
</evidence>
<comment type="caution">
    <text evidence="3">The sequence shown here is derived from an EMBL/GenBank/DDBJ whole genome shotgun (WGS) entry which is preliminary data.</text>
</comment>
<protein>
    <submittedName>
        <fullName evidence="3">Hippurate hydrolase</fullName>
    </submittedName>
</protein>
<accession>A0ABY1QH49</accession>
<dbReference type="SUPFAM" id="SSF53187">
    <property type="entry name" value="Zn-dependent exopeptidases"/>
    <property type="match status" value="1"/>
</dbReference>
<dbReference type="Gene3D" id="3.30.70.360">
    <property type="match status" value="1"/>
</dbReference>
<dbReference type="Pfam" id="PF01546">
    <property type="entry name" value="Peptidase_M20"/>
    <property type="match status" value="1"/>
</dbReference>
<feature type="domain" description="Peptidase M20 dimerisation" evidence="2">
    <location>
        <begin position="195"/>
        <end position="284"/>
    </location>
</feature>
<dbReference type="NCBIfam" id="TIGR01891">
    <property type="entry name" value="amidohydrolases"/>
    <property type="match status" value="1"/>
</dbReference>
<dbReference type="RefSeq" id="WP_283406061.1">
    <property type="nucleotide sequence ID" value="NZ_FXUI01000005.1"/>
</dbReference>
<dbReference type="EMBL" id="FXUI01000005">
    <property type="protein sequence ID" value="SMP69155.1"/>
    <property type="molecule type" value="Genomic_DNA"/>
</dbReference>
<evidence type="ECO:0000313" key="3">
    <source>
        <dbReference type="EMBL" id="SMP69155.1"/>
    </source>
</evidence>
<dbReference type="InterPro" id="IPR036264">
    <property type="entry name" value="Bact_exopeptidase_dim_dom"/>
</dbReference>
<dbReference type="Proteomes" id="UP001157910">
    <property type="component" value="Unassembled WGS sequence"/>
</dbReference>
<dbReference type="PANTHER" id="PTHR11014">
    <property type="entry name" value="PEPTIDASE M20 FAMILY MEMBER"/>
    <property type="match status" value="1"/>
</dbReference>
<dbReference type="PANTHER" id="PTHR11014:SF63">
    <property type="entry name" value="METALLOPEPTIDASE, PUTATIVE (AFU_ORTHOLOGUE AFUA_6G09600)-RELATED"/>
    <property type="match status" value="1"/>
</dbReference>
<evidence type="ECO:0000256" key="1">
    <source>
        <dbReference type="ARBA" id="ARBA00022801"/>
    </source>
</evidence>
<dbReference type="SUPFAM" id="SSF55031">
    <property type="entry name" value="Bacterial exopeptidase dimerisation domain"/>
    <property type="match status" value="1"/>
</dbReference>
<gene>
    <name evidence="3" type="ORF">SAMN06296065_10526</name>
</gene>
<dbReference type="Gene3D" id="3.40.630.10">
    <property type="entry name" value="Zn peptidases"/>
    <property type="match status" value="1"/>
</dbReference>
<sequence length="404" mass="42774">MTVSLAADAAALSDRIVALRRAIHAEPEIGLHTPRTRDKIRAALDHLPLEWAEGPSTTGLVATLKGGRGSGRCVLLRGDMDALPMPEETGLDFASKVPGLMHACGHDTHVAMLVGAAELLAARAPDIAGEVRFMFQPGEEGYHGARFMLEDGLLGGESAARPLPDAAFALHIMPNAPHGVVTGRAGPLMAAADQIRITVTGRGGHASMPHDTRDPVPVACEIVGAIQTMVARRFSVFDPVVVTIAKIEAGTAHNVIPDSAHLTGTMRTLSPLNRSRLRDELQLLAAGIAGAHGLTAETEIMQGFPVTLCDPRAVDFGEQVAGEVLEGEAFLRLADPIMGAEDFAYVLEKVPGAMFFLGASQEGADWRQCCGIHSTKMMIDERVLPRGSAFLAGLASRFLQSGWN</sequence>
<reference evidence="3 4" key="1">
    <citation type="submission" date="2017-05" db="EMBL/GenBank/DDBJ databases">
        <authorList>
            <person name="Varghese N."/>
            <person name="Submissions S."/>
        </authorList>
    </citation>
    <scope>NUCLEOTIDE SEQUENCE [LARGE SCALE GENOMIC DNA]</scope>
    <source>
        <strain evidence="3 4">SM16</strain>
    </source>
</reference>
<name>A0ABY1QH49_9SPHN</name>
<proteinExistence type="predicted"/>
<keyword evidence="1 3" id="KW-0378">Hydrolase</keyword>
<dbReference type="GO" id="GO:0016787">
    <property type="term" value="F:hydrolase activity"/>
    <property type="evidence" value="ECO:0007669"/>
    <property type="project" value="UniProtKB-KW"/>
</dbReference>